<evidence type="ECO:0000313" key="2">
    <source>
        <dbReference type="Proteomes" id="UP001159364"/>
    </source>
</evidence>
<dbReference type="Proteomes" id="UP001159364">
    <property type="component" value="Linkage Group LG07"/>
</dbReference>
<proteinExistence type="predicted"/>
<reference evidence="1 2" key="1">
    <citation type="submission" date="2021-09" db="EMBL/GenBank/DDBJ databases">
        <title>Genomic insights and catalytic innovation underlie evolution of tropane alkaloids biosynthesis.</title>
        <authorList>
            <person name="Wang Y.-J."/>
            <person name="Tian T."/>
            <person name="Huang J.-P."/>
            <person name="Huang S.-X."/>
        </authorList>
    </citation>
    <scope>NUCLEOTIDE SEQUENCE [LARGE SCALE GENOMIC DNA]</scope>
    <source>
        <strain evidence="1">KIB-2018</strain>
        <tissue evidence="1">Leaf</tissue>
    </source>
</reference>
<dbReference type="SUPFAM" id="SSF48452">
    <property type="entry name" value="TPR-like"/>
    <property type="match status" value="1"/>
</dbReference>
<keyword evidence="2" id="KW-1185">Reference proteome</keyword>
<evidence type="ECO:0000313" key="1">
    <source>
        <dbReference type="EMBL" id="KAJ8760794.1"/>
    </source>
</evidence>
<name>A0AAV8T395_9ROSI</name>
<protein>
    <submittedName>
        <fullName evidence="1">Uncharacterized protein</fullName>
    </submittedName>
</protein>
<dbReference type="PANTHER" id="PTHR36350">
    <property type="entry name" value="TRANSMEMBRANE PROTEIN"/>
    <property type="match status" value="1"/>
</dbReference>
<gene>
    <name evidence="1" type="ORF">K2173_021832</name>
</gene>
<dbReference type="AlphaFoldDB" id="A0AAV8T395"/>
<dbReference type="EMBL" id="JAIWQS010000007">
    <property type="protein sequence ID" value="KAJ8760794.1"/>
    <property type="molecule type" value="Genomic_DNA"/>
</dbReference>
<dbReference type="PANTHER" id="PTHR36350:SF2">
    <property type="entry name" value="PROTEIN, PUTATIVE-RELATED"/>
    <property type="match status" value="1"/>
</dbReference>
<sequence length="268" mass="29734">MICRGNRPQFACTSSSTLITPLERKPRFNIDRTSFPMIGNSIRFPLRYVSNPVVCALEKPSTPSGNGKNDKKILKGVLKTSIAFACALGIINASLKMNRRAIAGPRELYQKAPPAVSYPLAGRIALKSLLDITAMLSSSKEEPPSTTFRLPSRPSMLDVENIKMQAVVLMRYGKAEEAVGFLQKAYGIYKDDPEPAYNVEMALVEVLICQGKYKAALECKCLQDDYSLPSDARVPLYKAILYTMLNQKEEAGKCWDEYAESVKEGFDN</sequence>
<comment type="caution">
    <text evidence="1">The sequence shown here is derived from an EMBL/GenBank/DDBJ whole genome shotgun (WGS) entry which is preliminary data.</text>
</comment>
<accession>A0AAV8T395</accession>
<dbReference type="Gene3D" id="1.25.40.10">
    <property type="entry name" value="Tetratricopeptide repeat domain"/>
    <property type="match status" value="1"/>
</dbReference>
<dbReference type="InterPro" id="IPR011990">
    <property type="entry name" value="TPR-like_helical_dom_sf"/>
</dbReference>
<organism evidence="1 2">
    <name type="scientific">Erythroxylum novogranatense</name>
    <dbReference type="NCBI Taxonomy" id="1862640"/>
    <lineage>
        <taxon>Eukaryota</taxon>
        <taxon>Viridiplantae</taxon>
        <taxon>Streptophyta</taxon>
        <taxon>Embryophyta</taxon>
        <taxon>Tracheophyta</taxon>
        <taxon>Spermatophyta</taxon>
        <taxon>Magnoliopsida</taxon>
        <taxon>eudicotyledons</taxon>
        <taxon>Gunneridae</taxon>
        <taxon>Pentapetalae</taxon>
        <taxon>rosids</taxon>
        <taxon>fabids</taxon>
        <taxon>Malpighiales</taxon>
        <taxon>Erythroxylaceae</taxon>
        <taxon>Erythroxylum</taxon>
    </lineage>
</organism>